<dbReference type="RefSeq" id="WP_340271587.1">
    <property type="nucleotide sequence ID" value="NZ_JBBEOG010000012.1"/>
</dbReference>
<gene>
    <name evidence="1" type="ORF">ACFPJ6_12915</name>
</gene>
<name>A0ABW0GPX7_9MICO</name>
<proteinExistence type="predicted"/>
<organism evidence="1 2">
    <name type="scientific">Aquipuribacter nitratireducens</name>
    <dbReference type="NCBI Taxonomy" id="650104"/>
    <lineage>
        <taxon>Bacteria</taxon>
        <taxon>Bacillati</taxon>
        <taxon>Actinomycetota</taxon>
        <taxon>Actinomycetes</taxon>
        <taxon>Micrococcales</taxon>
        <taxon>Intrasporangiaceae</taxon>
        <taxon>Aquipuribacter</taxon>
    </lineage>
</organism>
<reference evidence="2" key="1">
    <citation type="journal article" date="2019" name="Int. J. Syst. Evol. Microbiol.">
        <title>The Global Catalogue of Microorganisms (GCM) 10K type strain sequencing project: providing services to taxonomists for standard genome sequencing and annotation.</title>
        <authorList>
            <consortium name="The Broad Institute Genomics Platform"/>
            <consortium name="The Broad Institute Genome Sequencing Center for Infectious Disease"/>
            <person name="Wu L."/>
            <person name="Ma J."/>
        </authorList>
    </citation>
    <scope>NUCLEOTIDE SEQUENCE [LARGE SCALE GENOMIC DNA]</scope>
    <source>
        <strain evidence="2">CCUG 43114</strain>
    </source>
</reference>
<dbReference type="EMBL" id="JBHSLD010000011">
    <property type="protein sequence ID" value="MFC5381689.1"/>
    <property type="molecule type" value="Genomic_DNA"/>
</dbReference>
<protein>
    <submittedName>
        <fullName evidence="1">Uncharacterized protein</fullName>
    </submittedName>
</protein>
<evidence type="ECO:0000313" key="1">
    <source>
        <dbReference type="EMBL" id="MFC5381689.1"/>
    </source>
</evidence>
<evidence type="ECO:0000313" key="2">
    <source>
        <dbReference type="Proteomes" id="UP001596122"/>
    </source>
</evidence>
<accession>A0ABW0GPX7</accession>
<dbReference type="Proteomes" id="UP001596122">
    <property type="component" value="Unassembled WGS sequence"/>
</dbReference>
<keyword evidence="2" id="KW-1185">Reference proteome</keyword>
<comment type="caution">
    <text evidence="1">The sequence shown here is derived from an EMBL/GenBank/DDBJ whole genome shotgun (WGS) entry which is preliminary data.</text>
</comment>
<sequence>MRPTTTGTTTLTALRGRARRPATAVVAAAALAGAVALSGCAEDADDGTVPEDLEEEIEDLDAPGTDF</sequence>